<protein>
    <submittedName>
        <fullName evidence="2">Uncharacterized protein</fullName>
    </submittedName>
</protein>
<name>A0A0B1SLL5_OESDE</name>
<dbReference type="EMBL" id="KN568574">
    <property type="protein sequence ID" value="KHJ84427.1"/>
    <property type="molecule type" value="Genomic_DNA"/>
</dbReference>
<feature type="region of interest" description="Disordered" evidence="1">
    <location>
        <begin position="40"/>
        <end position="82"/>
    </location>
</feature>
<reference evidence="2 3" key="1">
    <citation type="submission" date="2014-03" db="EMBL/GenBank/DDBJ databases">
        <title>Draft genome of the hookworm Oesophagostomum dentatum.</title>
        <authorList>
            <person name="Mitreva M."/>
        </authorList>
    </citation>
    <scope>NUCLEOTIDE SEQUENCE [LARGE SCALE GENOMIC DNA]</scope>
    <source>
        <strain evidence="2 3">OD-Hann</strain>
    </source>
</reference>
<sequence length="237" mass="26908">MFADIEKGMKKHHTDQNISRIASLHSMVDETSNLLSSSYISRSPRVSSKGKRPPLVKRQTVDEDALSRTSWGGGNVEKPKDKDWTSLHNLRSEMRSKFEIINDRLGVVEQISSRLQNMERLLLQMNHNHGGSTASTIPVGSLMVLNESGGTHLDTGNYVARSASWNQDNWRPVPPLDELKNVEWNSEDSPSGVPAIQVDDEDTTNRAMRRAPDRKRRLAFIPFTLLYKRFNEFSLLH</sequence>
<evidence type="ECO:0000256" key="1">
    <source>
        <dbReference type="SAM" id="MobiDB-lite"/>
    </source>
</evidence>
<evidence type="ECO:0000313" key="3">
    <source>
        <dbReference type="Proteomes" id="UP000053660"/>
    </source>
</evidence>
<proteinExistence type="predicted"/>
<gene>
    <name evidence="2" type="ORF">OESDEN_15859</name>
</gene>
<dbReference type="Proteomes" id="UP000053660">
    <property type="component" value="Unassembled WGS sequence"/>
</dbReference>
<keyword evidence="3" id="KW-1185">Reference proteome</keyword>
<dbReference type="AlphaFoldDB" id="A0A0B1SLL5"/>
<evidence type="ECO:0000313" key="2">
    <source>
        <dbReference type="EMBL" id="KHJ84427.1"/>
    </source>
</evidence>
<organism evidence="2 3">
    <name type="scientific">Oesophagostomum dentatum</name>
    <name type="common">Nodular worm</name>
    <dbReference type="NCBI Taxonomy" id="61180"/>
    <lineage>
        <taxon>Eukaryota</taxon>
        <taxon>Metazoa</taxon>
        <taxon>Ecdysozoa</taxon>
        <taxon>Nematoda</taxon>
        <taxon>Chromadorea</taxon>
        <taxon>Rhabditida</taxon>
        <taxon>Rhabditina</taxon>
        <taxon>Rhabditomorpha</taxon>
        <taxon>Strongyloidea</taxon>
        <taxon>Strongylidae</taxon>
        <taxon>Oesophagostomum</taxon>
    </lineage>
</organism>
<dbReference type="OrthoDB" id="447251at2759"/>
<accession>A0A0B1SLL5</accession>